<protein>
    <submittedName>
        <fullName evidence="1">Uncharacterized protein</fullName>
    </submittedName>
</protein>
<proteinExistence type="predicted"/>
<organism evidence="1 2">
    <name type="scientific">Roseicyclus marinus</name>
    <dbReference type="NCBI Taxonomy" id="2161673"/>
    <lineage>
        <taxon>Bacteria</taxon>
        <taxon>Pseudomonadati</taxon>
        <taxon>Pseudomonadota</taxon>
        <taxon>Alphaproteobacteria</taxon>
        <taxon>Rhodobacterales</taxon>
        <taxon>Roseobacteraceae</taxon>
        <taxon>Roseicyclus</taxon>
    </lineage>
</organism>
<name>A0AA48HQX3_9RHOB</name>
<sequence>MMRGIGLPLLGLVAFAAAFGLLAGMRAVPPSETEIILEAAARYVAETGGAATECAGRPAPVPGVRLVVTCGEAWAMAVDDWGRPVDLPDMGPGT</sequence>
<dbReference type="EMBL" id="AP027266">
    <property type="protein sequence ID" value="BDW84401.1"/>
    <property type="molecule type" value="Genomic_DNA"/>
</dbReference>
<accession>A0AA48HQX3</accession>
<reference evidence="1 2" key="1">
    <citation type="submission" date="2023-01" db="EMBL/GenBank/DDBJ databases">
        <title>Complete genome sequence of Roseicyclus marinus strain Dej080120_10.</title>
        <authorList>
            <person name="Ueki S."/>
            <person name="Maruyama F."/>
        </authorList>
    </citation>
    <scope>NUCLEOTIDE SEQUENCE [LARGE SCALE GENOMIC DNA]</scope>
    <source>
        <strain evidence="1 2">Dej080120_10</strain>
    </source>
</reference>
<dbReference type="Proteomes" id="UP001337723">
    <property type="component" value="Chromosome"/>
</dbReference>
<evidence type="ECO:0000313" key="1">
    <source>
        <dbReference type="EMBL" id="BDW84401.1"/>
    </source>
</evidence>
<evidence type="ECO:0000313" key="2">
    <source>
        <dbReference type="Proteomes" id="UP001337723"/>
    </source>
</evidence>
<keyword evidence="2" id="KW-1185">Reference proteome</keyword>
<dbReference type="KEGG" id="rmai:MACH21_05780"/>
<dbReference type="AlphaFoldDB" id="A0AA48HQX3"/>
<dbReference type="RefSeq" id="WP_338274238.1">
    <property type="nucleotide sequence ID" value="NZ_AP027266.1"/>
</dbReference>
<gene>
    <name evidence="1" type="ORF">MACH21_05780</name>
</gene>